<keyword evidence="2" id="KW-1185">Reference proteome</keyword>
<dbReference type="STRING" id="118168.MC7420_1172"/>
<evidence type="ECO:0000313" key="1">
    <source>
        <dbReference type="EMBL" id="EDX73376.1"/>
    </source>
</evidence>
<dbReference type="RefSeq" id="WP_006103443.1">
    <property type="nucleotide sequence ID" value="NZ_DS989858.1"/>
</dbReference>
<sequence>MSSFEQKLNYSFKPQTNEPQRQTLLNIIQRTLVKQSTLTANKVS</sequence>
<proteinExistence type="predicted"/>
<organism evidence="1 2">
    <name type="scientific">Coleofasciculus chthonoplastes PCC 7420</name>
    <dbReference type="NCBI Taxonomy" id="118168"/>
    <lineage>
        <taxon>Bacteria</taxon>
        <taxon>Bacillati</taxon>
        <taxon>Cyanobacteriota</taxon>
        <taxon>Cyanophyceae</taxon>
        <taxon>Coleofasciculales</taxon>
        <taxon>Coleofasciculaceae</taxon>
        <taxon>Coleofasciculus</taxon>
    </lineage>
</organism>
<dbReference type="Proteomes" id="UP000003835">
    <property type="component" value="Unassembled WGS sequence"/>
</dbReference>
<gene>
    <name evidence="1" type="ORF">MC7420_1172</name>
</gene>
<protein>
    <submittedName>
        <fullName evidence="1">Uncharacterized protein</fullName>
    </submittedName>
</protein>
<dbReference type="HOGENOM" id="CLU_3214815_0_0_3"/>
<dbReference type="AlphaFoldDB" id="B4VXM1"/>
<dbReference type="EMBL" id="DS989858">
    <property type="protein sequence ID" value="EDX73376.1"/>
    <property type="molecule type" value="Genomic_DNA"/>
</dbReference>
<accession>B4VXM1</accession>
<reference evidence="1 2" key="1">
    <citation type="submission" date="2008-07" db="EMBL/GenBank/DDBJ databases">
        <authorList>
            <person name="Tandeau de Marsac N."/>
            <person name="Ferriera S."/>
            <person name="Johnson J."/>
            <person name="Kravitz S."/>
            <person name="Beeson K."/>
            <person name="Sutton G."/>
            <person name="Rogers Y.-H."/>
            <person name="Friedman R."/>
            <person name="Frazier M."/>
            <person name="Venter J.C."/>
        </authorList>
    </citation>
    <scope>NUCLEOTIDE SEQUENCE [LARGE SCALE GENOMIC DNA]</scope>
    <source>
        <strain evidence="1 2">PCC 7420</strain>
    </source>
</reference>
<evidence type="ECO:0000313" key="2">
    <source>
        <dbReference type="Proteomes" id="UP000003835"/>
    </source>
</evidence>
<name>B4VXM1_9CYAN</name>